<keyword evidence="13" id="KW-1185">Reference proteome</keyword>
<accession>A0AAW1K1T0</accession>
<evidence type="ECO:0000256" key="7">
    <source>
        <dbReference type="ARBA" id="ARBA00023242"/>
    </source>
</evidence>
<feature type="region of interest" description="Disordered" evidence="10">
    <location>
        <begin position="496"/>
        <end position="520"/>
    </location>
</feature>
<dbReference type="FunFam" id="1.20.58.60:FF:000171">
    <property type="entry name" value="Uncharacterized protein, isoform B"/>
    <property type="match status" value="1"/>
</dbReference>
<dbReference type="GO" id="GO:0034993">
    <property type="term" value="C:meiotic nuclear membrane microtubule tethering complex"/>
    <property type="evidence" value="ECO:0007669"/>
    <property type="project" value="TreeGrafter"/>
</dbReference>
<evidence type="ECO:0000313" key="13">
    <source>
        <dbReference type="Proteomes" id="UP001458880"/>
    </source>
</evidence>
<dbReference type="InterPro" id="IPR002017">
    <property type="entry name" value="Spectrin_repeat"/>
</dbReference>
<evidence type="ECO:0000256" key="6">
    <source>
        <dbReference type="ARBA" id="ARBA00023136"/>
    </source>
</evidence>
<dbReference type="InterPro" id="IPR012315">
    <property type="entry name" value="KASH"/>
</dbReference>
<evidence type="ECO:0000256" key="3">
    <source>
        <dbReference type="ARBA" id="ARBA00022692"/>
    </source>
</evidence>
<gene>
    <name evidence="12" type="ORF">QE152_g25504</name>
</gene>
<dbReference type="GO" id="GO:0051015">
    <property type="term" value="F:actin filament binding"/>
    <property type="evidence" value="ECO:0007669"/>
    <property type="project" value="TreeGrafter"/>
</dbReference>
<dbReference type="Gene3D" id="1.20.58.60">
    <property type="match status" value="5"/>
</dbReference>
<dbReference type="SUPFAM" id="SSF46966">
    <property type="entry name" value="Spectrin repeat"/>
    <property type="match status" value="8"/>
</dbReference>
<evidence type="ECO:0000313" key="12">
    <source>
        <dbReference type="EMBL" id="KAK9711352.1"/>
    </source>
</evidence>
<keyword evidence="9" id="KW-0175">Coiled coil</keyword>
<feature type="coiled-coil region" evidence="9">
    <location>
        <begin position="701"/>
        <end position="761"/>
    </location>
</feature>
<dbReference type="Pfam" id="PF10541">
    <property type="entry name" value="KASH"/>
    <property type="match status" value="1"/>
</dbReference>
<sequence>MEDEKPEILKDVEAKVVEDEEPKVVDVEEPKLVEDKEPEKAEEVEQTSISEILEEKVQEPEPPITELQTSISEILEEKVQEPEPPITELEILQEITETKPVTPPQPESPPKILSPSEEFLKAEILAEIQPVTVEATSQTKPVVVTDVHDAIPQAKSPEELEYEILIKTSVILPEDERSSSESSEKKPQPELIEILIKTSVILPEDERSSSESSEKKPQPELISESESSDSEPLVKVTVDGVQVTEADPDKKKKRKRKRRKHKKETPTAPEVESKDSGFLSAFTRRDDTLQEPKELYSEIAKKRSHSPAPLYRPSRGGTIPYKNRKNYIPKSLRSAPIRRHRLNTNRNQWWCQRPDDTYLINVSITIPEDTPSSTPTDLTKEVASVSDLQSPPSSIDDLKSKEKLSSEEFKVEAEPMPSSIDAVDQASEVITAEVVQPQLTSEQATLKEATSSEDVLMEAQINVNITVPREGRIEKEVLTKDSAKFDPNLDLIEHERMIQERPGKKPKTSKHKGKGKHPPSVTIEEVIPVPVTDTPITPGTDISISPPDLRYSSVTTVWDKPVKAAEALEGAVADKPIEHVPIQELNIKWNQTQSMERAKNLQNAKKTTHLSDILYLATLNEVVTDETIEERNSNINKYLSELKVAVDTGDAIIVQRIVVTTVETITSWLDTIEYKIYMNRQQTSEGPSVERVEEMERVEELNNLKAEITNVETNIGNLRTEFNNANNLCNEEDCERIESYIASLQNQVKIIEQVTEEHEQLAVNDLHRWQEFITGVETVATAINELKTQFNNLAQSEASPQIKLNELETLENINNELMIKSVHLVATARSIIRDFSNKEIPQDVYLNLEITKQLEHCIKEERHKSLQLLSIAEEYDQTLKEFAQIMEIADALIDSPIAVNNLEHLEEEMQNHRKAILESLEENLDPETRNNHSELHHNLHKRASVILDQATGRLFPTNVFGSFEMDRFRTGDEGGAQATGRFQLMSLAASKWTVLEQGMREEQKWLQVAQQRVPDLSTVTSADYDQYINLYQSLSLDIANHHTKLVHLANVAHKLQEKITCTGLDQIYVESLDIILRLQEDVSSNLKRLLAFRETWVTYNVLSDKLEYFLRDADIGLTQVEIPLESPTPNPGHMRQFWELKAQTEVHNNIRLEATNTLDKSLQVVAVQDEMVQRKFHADLLDQWQKFTDRVNSLQNTVIGNISAPDAPICRKFNILEQELLELSAMLESLQGIIKTEEELNLYIERLQTMSIRVETIQNELGKLGLLSTMESEKVGNLLSSSKQLELQIHEELDGGYILRDRLQAIDKGLERVRRYHAKFDQTLDQCEGAAKSGSEAVEKAVNECYEVGEGLATVWQDLMSLRQLLHTLPMRLRVSVSPTKVERDISQLQDDHNALEKKCMQILGMLKNRLALWQRFERQLEMVQQSVQEADFMMELLTVQGTVDYDRLLKATERLESVSGDLVNRESLIAELKAVAQPLTESCSPEVSNKVEAAVAEAETAWNETCNNLRELCSKYQHAAELWKQYRDTTDLVREWIDTNIETVNNLDPEEAVKVVNVCEETLAAHTNRLAQLKELVAGIAAAVGLDEQALFGGEVQALGRRLQDVKESLTTLADVAEARAKIRIDTKNGIQDTKTYLDTVQKTLNDIASDNDAEEKLQTLREHLLALTKAKGQIETLNEKTIEVTESVQTDMSVIEVLELWQQIFRETFQQYHRLSTRLVKNEDSIAALKLWEEYLINVQQFLSGGIPDDYHSLSEHRHLCEVHQNLLTTQQNVLLPTEASKLIESNVMEQFNSLTNFHNETLSKIIDRHNEVSDRLRAWSTYREDQNKLLGWLKEMEEDRERLQLRYVHLRRLPKVLMRIQTLLNRVPTGENNLKKLEDQQKHLLEFCDDALATSIRMEYAAIAQRVSNLQAGLDTWKQYLLRIEELHKDYESKVNNLQSYYDEVQSTINSAAHEDLKSNSAVNNKLENLQRMRHRLNDTKKELENLSVIQERLKECASNADMKTINQRMWLLWHQQGDLDHQLQVLCNKLEERRGLRTMFEARQSRFITWTNELENRLEQQNQMSLYGIKDPNELLRKLELEFNAEISLKESEYNWLILTGTELVQACGEEYSDVVAKNNLEARVNQVKDRWEYLDQLGKARVVVAKNNLEARVNQVKDRWEYLDQLGKARVNRIHDMMSTISQLELRIAEIKAWLSQIELQLQTAINFEDTTKETIDKKLQDHDVLRKSIEKESGSIGEVINLCTLLLSDVDSWKAQFTTDYIKSSVQNIEKRWKNEMLKHVDQENWLKEQEERLNRIGEPKSKEDIPELIAIVESVNNEIESKGPIFEILEQSYAKLLQTSGLDTKNILQLTNRVKILIITWLNLKSKPLEILERLRKDLMLYKDFMKSQGLAVIGLSKLDGRLVELDLIKDDQSASSNLDEVMEIEKEFNNLIPTLEEGDKLGLLVMQTSHDSDIDRLQKQIDEYQSLSKTVQKKIKELKSEFHKKIKRKPPRKEVDESVQVSTLAFEEDSAVQVDTLPLLERMTSISAKDAYILQLKTALTETNIHVSNLKDAIERNIPQQQLKTALTETNIHVSNLKDAIERNIPQQYSPELAGLGRKIAKILTACQSSIEQIGHLHNLLIDECQASDEEAKTEEVEALMNEFAVLNEIAKKREGEIREISEAGRLLCPICAQRNWNQLENDLWRLDKWLQAAEGLQSTQHSPPVHIEVLEDVIQDHKQFLLELDSHRSILRSLNIVGTHLIEHSEDTAQAGLFTTRLEDSNKRWNSICQNATTWEVALQKALIDNHQFHTLILDLVAWLSKTEKRIKETEPVDLGVDVEILESQYYRFKEIRTELERCEPRVVSLHEASKALFKNQEIPERFKLKYSQLSELRLKLQSLIKLTGIYILKLGSVLGKDPNEDQTDRNLHPETRLRTRSLQSMNYDVSLLQRCSILSPLVSASSTFGRSLQSMNYDLQDQASATPGPETSHGDKNTGVGTTDEDEHSPRPLRRGYRVLRASLVIQALLLLTLALASLYPYSEDDSSCSLVTNFANSLTPMLRYPDGPPPV</sequence>
<feature type="topological domain" description="Cytoplasmic" evidence="8">
    <location>
        <begin position="1"/>
        <end position="3007"/>
    </location>
</feature>
<feature type="coiled-coil region" evidence="9">
    <location>
        <begin position="1927"/>
        <end position="1993"/>
    </location>
</feature>
<proteinExistence type="inferred from homology"/>
<evidence type="ECO:0000256" key="8">
    <source>
        <dbReference type="PROSITE-ProRule" id="PRU00385"/>
    </source>
</evidence>
<evidence type="ECO:0000256" key="1">
    <source>
        <dbReference type="ARBA" id="ARBA00004126"/>
    </source>
</evidence>
<dbReference type="SMART" id="SM00150">
    <property type="entry name" value="SPEC"/>
    <property type="match status" value="6"/>
</dbReference>
<dbReference type="EMBL" id="JASPKY010000281">
    <property type="protein sequence ID" value="KAK9711352.1"/>
    <property type="molecule type" value="Genomic_DNA"/>
</dbReference>
<feature type="coiled-coil region" evidence="9">
    <location>
        <begin position="2462"/>
        <end position="2489"/>
    </location>
</feature>
<keyword evidence="7" id="KW-0539">Nucleus</keyword>
<dbReference type="GO" id="GO:0007097">
    <property type="term" value="P:nuclear migration"/>
    <property type="evidence" value="ECO:0007669"/>
    <property type="project" value="TreeGrafter"/>
</dbReference>
<protein>
    <submittedName>
        <fullName evidence="12">Nuclear envelope localization domain</fullName>
    </submittedName>
</protein>
<feature type="region of interest" description="Disordered" evidence="10">
    <location>
        <begin position="171"/>
        <end position="324"/>
    </location>
</feature>
<feature type="compositionally biased region" description="Basic and acidic residues" evidence="10">
    <location>
        <begin position="174"/>
        <end position="188"/>
    </location>
</feature>
<feature type="domain" description="KASH" evidence="11">
    <location>
        <begin position="2999"/>
        <end position="3058"/>
    </location>
</feature>
<evidence type="ECO:0000256" key="5">
    <source>
        <dbReference type="ARBA" id="ARBA00022989"/>
    </source>
</evidence>
<keyword evidence="4" id="KW-0677">Repeat</keyword>
<feature type="compositionally biased region" description="Basic and acidic residues" evidence="10">
    <location>
        <begin position="204"/>
        <end position="218"/>
    </location>
</feature>
<dbReference type="PANTHER" id="PTHR47535">
    <property type="entry name" value="MUSCLE-SPECIFIC PROTEIN 300 KDA, ISOFORM G"/>
    <property type="match status" value="1"/>
</dbReference>
<dbReference type="PROSITE" id="PS51049">
    <property type="entry name" value="KASH"/>
    <property type="match status" value="1"/>
</dbReference>
<feature type="compositionally biased region" description="Basic residues" evidence="10">
    <location>
        <begin position="251"/>
        <end position="263"/>
    </location>
</feature>
<dbReference type="PANTHER" id="PTHR47535:SF1">
    <property type="entry name" value="NESPRIN-1"/>
    <property type="match status" value="1"/>
</dbReference>
<name>A0AAW1K1T0_POPJA</name>
<keyword evidence="6 8" id="KW-0472">Membrane</keyword>
<dbReference type="SMART" id="SM01249">
    <property type="entry name" value="KASH"/>
    <property type="match status" value="1"/>
</dbReference>
<keyword evidence="3 8" id="KW-0812">Transmembrane</keyword>
<evidence type="ECO:0000256" key="4">
    <source>
        <dbReference type="ARBA" id="ARBA00022737"/>
    </source>
</evidence>
<comment type="similarity">
    <text evidence="2">Belongs to the nesprin family.</text>
</comment>
<comment type="caution">
    <text evidence="12">The sequence shown here is derived from an EMBL/GenBank/DDBJ whole genome shotgun (WGS) entry which is preliminary data.</text>
</comment>
<dbReference type="Pfam" id="PF00435">
    <property type="entry name" value="Spectrin"/>
    <property type="match status" value="1"/>
</dbReference>
<evidence type="ECO:0000256" key="10">
    <source>
        <dbReference type="SAM" id="MobiDB-lite"/>
    </source>
</evidence>
<feature type="coiled-coil region" evidence="9">
    <location>
        <begin position="1836"/>
        <end position="1883"/>
    </location>
</feature>
<dbReference type="CDD" id="cd00176">
    <property type="entry name" value="SPEC"/>
    <property type="match status" value="1"/>
</dbReference>
<comment type="subcellular location">
    <subcellularLocation>
        <location evidence="1">Nucleus membrane</location>
    </subcellularLocation>
</comment>
<feature type="topological domain" description="Perinuclear space" evidence="8">
    <location>
        <begin position="3029"/>
        <end position="3058"/>
    </location>
</feature>
<evidence type="ECO:0000256" key="2">
    <source>
        <dbReference type="ARBA" id="ARBA00008619"/>
    </source>
</evidence>
<dbReference type="InterPro" id="IPR018159">
    <property type="entry name" value="Spectrin/alpha-actinin"/>
</dbReference>
<feature type="compositionally biased region" description="Basic and acidic residues" evidence="10">
    <location>
        <begin position="283"/>
        <end position="301"/>
    </location>
</feature>
<feature type="region of interest" description="Disordered" evidence="10">
    <location>
        <begin position="30"/>
        <end position="64"/>
    </location>
</feature>
<dbReference type="GO" id="GO:0005737">
    <property type="term" value="C:cytoplasm"/>
    <property type="evidence" value="ECO:0007669"/>
    <property type="project" value="TreeGrafter"/>
</dbReference>
<evidence type="ECO:0000259" key="11">
    <source>
        <dbReference type="PROSITE" id="PS51049"/>
    </source>
</evidence>
<dbReference type="InterPro" id="IPR052403">
    <property type="entry name" value="LINC-complex_assoc"/>
</dbReference>
<feature type="compositionally biased region" description="Basic and acidic residues" evidence="10">
    <location>
        <begin position="30"/>
        <end position="43"/>
    </location>
</feature>
<reference evidence="12 13" key="1">
    <citation type="journal article" date="2024" name="BMC Genomics">
        <title>De novo assembly and annotation of Popillia japonica's genome with initial clues to its potential as an invasive pest.</title>
        <authorList>
            <person name="Cucini C."/>
            <person name="Boschi S."/>
            <person name="Funari R."/>
            <person name="Cardaioli E."/>
            <person name="Iannotti N."/>
            <person name="Marturano G."/>
            <person name="Paoli F."/>
            <person name="Bruttini M."/>
            <person name="Carapelli A."/>
            <person name="Frati F."/>
            <person name="Nardi F."/>
        </authorList>
    </citation>
    <scope>NUCLEOTIDE SEQUENCE [LARGE SCALE GENOMIC DNA]</scope>
    <source>
        <strain evidence="12">DMR45628</strain>
    </source>
</reference>
<keyword evidence="5" id="KW-1133">Transmembrane helix</keyword>
<dbReference type="GO" id="GO:0005640">
    <property type="term" value="C:nuclear outer membrane"/>
    <property type="evidence" value="ECO:0007669"/>
    <property type="project" value="TreeGrafter"/>
</dbReference>
<feature type="region of interest" description="Disordered" evidence="10">
    <location>
        <begin position="2967"/>
        <end position="2998"/>
    </location>
</feature>
<feature type="compositionally biased region" description="Basic residues" evidence="10">
    <location>
        <begin position="504"/>
        <end position="517"/>
    </location>
</feature>
<evidence type="ECO:0000256" key="9">
    <source>
        <dbReference type="SAM" id="Coils"/>
    </source>
</evidence>
<dbReference type="Proteomes" id="UP001458880">
    <property type="component" value="Unassembled WGS sequence"/>
</dbReference>
<organism evidence="12 13">
    <name type="scientific">Popillia japonica</name>
    <name type="common">Japanese beetle</name>
    <dbReference type="NCBI Taxonomy" id="7064"/>
    <lineage>
        <taxon>Eukaryota</taxon>
        <taxon>Metazoa</taxon>
        <taxon>Ecdysozoa</taxon>
        <taxon>Arthropoda</taxon>
        <taxon>Hexapoda</taxon>
        <taxon>Insecta</taxon>
        <taxon>Pterygota</taxon>
        <taxon>Neoptera</taxon>
        <taxon>Endopterygota</taxon>
        <taxon>Coleoptera</taxon>
        <taxon>Polyphaga</taxon>
        <taxon>Scarabaeiformia</taxon>
        <taxon>Scarabaeidae</taxon>
        <taxon>Rutelinae</taxon>
        <taxon>Popillia</taxon>
    </lineage>
</organism>